<dbReference type="AlphaFoldDB" id="A0A426XYU1"/>
<name>A0A426XYU1_ENSVE</name>
<feature type="region of interest" description="Disordered" evidence="1">
    <location>
        <begin position="1"/>
        <end position="166"/>
    </location>
</feature>
<dbReference type="Proteomes" id="UP000287651">
    <property type="component" value="Unassembled WGS sequence"/>
</dbReference>
<reference evidence="2 3" key="1">
    <citation type="journal article" date="2014" name="Agronomy (Basel)">
        <title>A Draft Genome Sequence for Ensete ventricosum, the Drought-Tolerant Tree Against Hunger.</title>
        <authorList>
            <person name="Harrison J."/>
            <person name="Moore K.A."/>
            <person name="Paszkiewicz K."/>
            <person name="Jones T."/>
            <person name="Grant M."/>
            <person name="Ambacheew D."/>
            <person name="Muzemil S."/>
            <person name="Studholme D.J."/>
        </authorList>
    </citation>
    <scope>NUCLEOTIDE SEQUENCE [LARGE SCALE GENOMIC DNA]</scope>
</reference>
<evidence type="ECO:0000313" key="3">
    <source>
        <dbReference type="Proteomes" id="UP000287651"/>
    </source>
</evidence>
<evidence type="ECO:0000256" key="1">
    <source>
        <dbReference type="SAM" id="MobiDB-lite"/>
    </source>
</evidence>
<proteinExistence type="predicted"/>
<protein>
    <submittedName>
        <fullName evidence="2">Uncharacterized protein</fullName>
    </submittedName>
</protein>
<gene>
    <name evidence="2" type="ORF">B296_00008253</name>
</gene>
<accession>A0A426XYU1</accession>
<sequence length="166" mass="17615">MASTPSFSISSFSSSLSSPIPPSREERRRSNDSSGNQSVPESSSSGVMMTGAEAKVLQALEHELDAWKSPGQGGRPRTAPSISTPAPPPPSIPPIESGSASDVQEILVKEAKGAPEASRKRRGAIQPARRRKTDADPLTRPTEPQREKGPLTPRSSLQPQDKGPSR</sequence>
<feature type="compositionally biased region" description="Polar residues" evidence="1">
    <location>
        <begin position="35"/>
        <end position="47"/>
    </location>
</feature>
<evidence type="ECO:0000313" key="2">
    <source>
        <dbReference type="EMBL" id="RRT44634.1"/>
    </source>
</evidence>
<dbReference type="EMBL" id="AMZH03016348">
    <property type="protein sequence ID" value="RRT44634.1"/>
    <property type="molecule type" value="Genomic_DNA"/>
</dbReference>
<feature type="compositionally biased region" description="Basic residues" evidence="1">
    <location>
        <begin position="119"/>
        <end position="132"/>
    </location>
</feature>
<feature type="compositionally biased region" description="Basic and acidic residues" evidence="1">
    <location>
        <begin position="133"/>
        <end position="149"/>
    </location>
</feature>
<feature type="compositionally biased region" description="Low complexity" evidence="1">
    <location>
        <begin position="1"/>
        <end position="18"/>
    </location>
</feature>
<comment type="caution">
    <text evidence="2">The sequence shown here is derived from an EMBL/GenBank/DDBJ whole genome shotgun (WGS) entry which is preliminary data.</text>
</comment>
<organism evidence="2 3">
    <name type="scientific">Ensete ventricosum</name>
    <name type="common">Abyssinian banana</name>
    <name type="synonym">Musa ensete</name>
    <dbReference type="NCBI Taxonomy" id="4639"/>
    <lineage>
        <taxon>Eukaryota</taxon>
        <taxon>Viridiplantae</taxon>
        <taxon>Streptophyta</taxon>
        <taxon>Embryophyta</taxon>
        <taxon>Tracheophyta</taxon>
        <taxon>Spermatophyta</taxon>
        <taxon>Magnoliopsida</taxon>
        <taxon>Liliopsida</taxon>
        <taxon>Zingiberales</taxon>
        <taxon>Musaceae</taxon>
        <taxon>Ensete</taxon>
    </lineage>
</organism>